<dbReference type="Proteomes" id="UP000254834">
    <property type="component" value="Chromosome"/>
</dbReference>
<feature type="chain" id="PRO_5016881217" evidence="1">
    <location>
        <begin position="23"/>
        <end position="689"/>
    </location>
</feature>
<keyword evidence="1" id="KW-0732">Signal</keyword>
<proteinExistence type="predicted"/>
<evidence type="ECO:0000256" key="1">
    <source>
        <dbReference type="SAM" id="SignalP"/>
    </source>
</evidence>
<sequence length="689" mass="74292">MKKNIYSITSVLVFCLAANISASDGLVSLAKSIGSPSFWNNMARSFGAAADGFIYSFEVISDASVDIYVAQKGMATFMGASFASDRGMYGKNTLPSILNIAAGPYTKASYIGANYYYNMYISDSSPAEKSPIYSQSLTQLPFKQKDPNTYYYHVYTAKKYSKGKIVHIPQVEVMGYANPSAQGADKGSIEVGSVLSSITLCNTTNNNAQVSLNYGTTPYTFTLEANSYNTLNVPMQTDSSGASSPMFSLRPNKLSYALYNTAAKKYVPFKDLLLPSDGFNGCNYTIELYDDGQGPNLCIQGLTPGTYDQLVSEKVRDLTPCPSTFWYKSVAQSPVGDGFVDLPGQVWVAYQGADSLIISKVEIGKAVSWNLIRPCLSQADQYVYFIYVATADDVKAKQFVRQVVKKQIWAASLSTVPVVISKVDLSKFISQGIIAPNISKQDPNVYFIGVATTDDAAAKKIVQDGIGKTVSKDQIVTYQAQVKNLASSSQSSSAKSTTTPATTGITTNQQAAVLAGKLSSATGVIQDPVLDVYGYILGLDAFTAKGVGVGNFYYVLPSLVVNASNLAQLLSGSVDTSKLPGSKSSEDIQKILSAAVVDWLQNYLGNVKDVSKQVQDYLLKYGNANVVDAKGSLTDYGKNQLNLLLQGPMSLKYPPMKLSTVTNQYVYDFGKNQPDKMPTPIALTPVDQL</sequence>
<reference evidence="2 3" key="1">
    <citation type="submission" date="2017-12" db="EMBL/GenBank/DDBJ databases">
        <title>Chromulinavorax destructans is a abundant pathogen of dominant heterotrophic picoflagllates.</title>
        <authorList>
            <person name="Deeg C.M."/>
            <person name="Zimmer M."/>
            <person name="Suttle C.A."/>
        </authorList>
    </citation>
    <scope>NUCLEOTIDE SEQUENCE [LARGE SCALE GENOMIC DNA]</scope>
    <source>
        <strain evidence="2 3">SeV1</strain>
    </source>
</reference>
<dbReference type="KEGG" id="cdes:C0J27_02220"/>
<dbReference type="EMBL" id="CP025544">
    <property type="protein sequence ID" value="AXK60553.1"/>
    <property type="molecule type" value="Genomic_DNA"/>
</dbReference>
<name>A0A345ZB86_9BACT</name>
<evidence type="ECO:0000313" key="2">
    <source>
        <dbReference type="EMBL" id="AXK60553.1"/>
    </source>
</evidence>
<keyword evidence="3" id="KW-1185">Reference proteome</keyword>
<accession>A0A345ZB86</accession>
<gene>
    <name evidence="2" type="ORF">C0J27_02220</name>
</gene>
<dbReference type="AlphaFoldDB" id="A0A345ZB86"/>
<organism evidence="2 3">
    <name type="scientific">Candidatus Chromulinivorax destructor</name>
    <dbReference type="NCBI Taxonomy" id="2066483"/>
    <lineage>
        <taxon>Bacteria</taxon>
        <taxon>Candidatus Babelota</taxon>
        <taxon>Candidatus Babeliae</taxon>
        <taxon>Candidatus Babeliales</taxon>
        <taxon>Candidatus Chromulinivoraceae</taxon>
        <taxon>Candidatus Chromulinivorax</taxon>
    </lineage>
</organism>
<protein>
    <submittedName>
        <fullName evidence="2">Uncharacterized protein</fullName>
    </submittedName>
</protein>
<dbReference type="RefSeq" id="WP_115585568.1">
    <property type="nucleotide sequence ID" value="NZ_CP025544.1"/>
</dbReference>
<evidence type="ECO:0000313" key="3">
    <source>
        <dbReference type="Proteomes" id="UP000254834"/>
    </source>
</evidence>
<feature type="signal peptide" evidence="1">
    <location>
        <begin position="1"/>
        <end position="22"/>
    </location>
</feature>